<dbReference type="AlphaFoldDB" id="A0A550CJG9"/>
<evidence type="ECO:0000313" key="3">
    <source>
        <dbReference type="Proteomes" id="UP000320762"/>
    </source>
</evidence>
<gene>
    <name evidence="2" type="ORF">BD626DRAFT_490446</name>
</gene>
<proteinExistence type="predicted"/>
<organism evidence="2 3">
    <name type="scientific">Schizophyllum amplum</name>
    <dbReference type="NCBI Taxonomy" id="97359"/>
    <lineage>
        <taxon>Eukaryota</taxon>
        <taxon>Fungi</taxon>
        <taxon>Dikarya</taxon>
        <taxon>Basidiomycota</taxon>
        <taxon>Agaricomycotina</taxon>
        <taxon>Agaricomycetes</taxon>
        <taxon>Agaricomycetidae</taxon>
        <taxon>Agaricales</taxon>
        <taxon>Schizophyllaceae</taxon>
        <taxon>Schizophyllum</taxon>
    </lineage>
</organism>
<evidence type="ECO:0000256" key="1">
    <source>
        <dbReference type="SAM" id="MobiDB-lite"/>
    </source>
</evidence>
<feature type="compositionally biased region" description="Pro residues" evidence="1">
    <location>
        <begin position="1"/>
        <end position="11"/>
    </location>
</feature>
<protein>
    <submittedName>
        <fullName evidence="2">Uncharacterized protein</fullName>
    </submittedName>
</protein>
<feature type="compositionally biased region" description="Low complexity" evidence="1">
    <location>
        <begin position="18"/>
        <end position="32"/>
    </location>
</feature>
<name>A0A550CJG9_9AGAR</name>
<sequence length="94" mass="10566">MHRSPALPPRLVPRRASDASSPRRNSDASPAPMAAPHAQGGYVAEMPPDVHYGGAYEYHHGGQGRYYDEERDLHYYPQMQGYRPPQQPPWNPIG</sequence>
<dbReference type="EMBL" id="VDMD01000006">
    <property type="protein sequence ID" value="TRM64955.1"/>
    <property type="molecule type" value="Genomic_DNA"/>
</dbReference>
<keyword evidence="3" id="KW-1185">Reference proteome</keyword>
<dbReference type="Proteomes" id="UP000320762">
    <property type="component" value="Unassembled WGS sequence"/>
</dbReference>
<reference evidence="2 3" key="1">
    <citation type="journal article" date="2019" name="New Phytol.">
        <title>Comparative genomics reveals unique wood-decay strategies and fruiting body development in the Schizophyllaceae.</title>
        <authorList>
            <person name="Almasi E."/>
            <person name="Sahu N."/>
            <person name="Krizsan K."/>
            <person name="Balint B."/>
            <person name="Kovacs G.M."/>
            <person name="Kiss B."/>
            <person name="Cseklye J."/>
            <person name="Drula E."/>
            <person name="Henrissat B."/>
            <person name="Nagy I."/>
            <person name="Chovatia M."/>
            <person name="Adam C."/>
            <person name="LaButti K."/>
            <person name="Lipzen A."/>
            <person name="Riley R."/>
            <person name="Grigoriev I.V."/>
            <person name="Nagy L.G."/>
        </authorList>
    </citation>
    <scope>NUCLEOTIDE SEQUENCE [LARGE SCALE GENOMIC DNA]</scope>
    <source>
        <strain evidence="2 3">NL-1724</strain>
    </source>
</reference>
<accession>A0A550CJG9</accession>
<evidence type="ECO:0000313" key="2">
    <source>
        <dbReference type="EMBL" id="TRM64955.1"/>
    </source>
</evidence>
<feature type="region of interest" description="Disordered" evidence="1">
    <location>
        <begin position="1"/>
        <end position="46"/>
    </location>
</feature>
<comment type="caution">
    <text evidence="2">The sequence shown here is derived from an EMBL/GenBank/DDBJ whole genome shotgun (WGS) entry which is preliminary data.</text>
</comment>